<keyword evidence="2" id="KW-1185">Reference proteome</keyword>
<evidence type="ECO:0000313" key="2">
    <source>
        <dbReference type="Proteomes" id="UP001457282"/>
    </source>
</evidence>
<organism evidence="1 2">
    <name type="scientific">Rubus argutus</name>
    <name type="common">Southern blackberry</name>
    <dbReference type="NCBI Taxonomy" id="59490"/>
    <lineage>
        <taxon>Eukaryota</taxon>
        <taxon>Viridiplantae</taxon>
        <taxon>Streptophyta</taxon>
        <taxon>Embryophyta</taxon>
        <taxon>Tracheophyta</taxon>
        <taxon>Spermatophyta</taxon>
        <taxon>Magnoliopsida</taxon>
        <taxon>eudicotyledons</taxon>
        <taxon>Gunneridae</taxon>
        <taxon>Pentapetalae</taxon>
        <taxon>rosids</taxon>
        <taxon>fabids</taxon>
        <taxon>Rosales</taxon>
        <taxon>Rosaceae</taxon>
        <taxon>Rosoideae</taxon>
        <taxon>Rosoideae incertae sedis</taxon>
        <taxon>Rubus</taxon>
    </lineage>
</organism>
<proteinExistence type="predicted"/>
<evidence type="ECO:0000313" key="1">
    <source>
        <dbReference type="EMBL" id="KAK9922233.1"/>
    </source>
</evidence>
<dbReference type="Proteomes" id="UP001457282">
    <property type="component" value="Unassembled WGS sequence"/>
</dbReference>
<sequence length="380" mass="42842">MAADDKFCIAFFCLKNWATYAFVKLMSGVLSYNSGKDEFMGGCIIFLQLYYFDVVGDRHPGVKKNVTPIMAWGDSQATELVARLEEEGHLKSPTMIRTRANEHAECGTLKDGDRQYIGATARKGVHNDGFDDNNKVGNVNSRLDKLEEGINVIQPFLVEFRKRADSFEGLVANFKGEVVHLMVAEILRHVNPATKTPIGHMDKVVQYPEYEGTKNPINSQDIEDINCVEGGYNDIASQLFGMETTIKSSTTQLYFVTNVYDVVVIPARMVSKTSEPGIRSTVSARSQTHWETRGKKGRESKTTVARHHLRDISNFYESNVDNKRLKVVRGNTTKYVIASPYKLRHAISYKDEQLVNFIFLRGNTNLSNMSTTEKRLVCIL</sequence>
<protein>
    <submittedName>
        <fullName evidence="1">Uncharacterized protein</fullName>
    </submittedName>
</protein>
<accession>A0AAW1WDX0</accession>
<gene>
    <name evidence="1" type="ORF">M0R45_030708</name>
</gene>
<name>A0AAW1WDX0_RUBAR</name>
<comment type="caution">
    <text evidence="1">The sequence shown here is derived from an EMBL/GenBank/DDBJ whole genome shotgun (WGS) entry which is preliminary data.</text>
</comment>
<dbReference type="AlphaFoldDB" id="A0AAW1WDX0"/>
<dbReference type="EMBL" id="JBEDUW010000006">
    <property type="protein sequence ID" value="KAK9922233.1"/>
    <property type="molecule type" value="Genomic_DNA"/>
</dbReference>
<reference evidence="1 2" key="1">
    <citation type="journal article" date="2023" name="G3 (Bethesda)">
        <title>A chromosome-length genome assembly and annotation of blackberry (Rubus argutus, cv. 'Hillquist').</title>
        <authorList>
            <person name="Bruna T."/>
            <person name="Aryal R."/>
            <person name="Dudchenko O."/>
            <person name="Sargent D.J."/>
            <person name="Mead D."/>
            <person name="Buti M."/>
            <person name="Cavallini A."/>
            <person name="Hytonen T."/>
            <person name="Andres J."/>
            <person name="Pham M."/>
            <person name="Weisz D."/>
            <person name="Mascagni F."/>
            <person name="Usai G."/>
            <person name="Natali L."/>
            <person name="Bassil N."/>
            <person name="Fernandez G.E."/>
            <person name="Lomsadze A."/>
            <person name="Armour M."/>
            <person name="Olukolu B."/>
            <person name="Poorten T."/>
            <person name="Britton C."/>
            <person name="Davik J."/>
            <person name="Ashrafi H."/>
            <person name="Aiden E.L."/>
            <person name="Borodovsky M."/>
            <person name="Worthington M."/>
        </authorList>
    </citation>
    <scope>NUCLEOTIDE SEQUENCE [LARGE SCALE GENOMIC DNA]</scope>
    <source>
        <strain evidence="1">PI 553951</strain>
    </source>
</reference>